<keyword evidence="2" id="KW-0597">Phosphoprotein</keyword>
<evidence type="ECO:0000256" key="1">
    <source>
        <dbReference type="ARBA" id="ARBA00022448"/>
    </source>
</evidence>
<dbReference type="InterPro" id="IPR004715">
    <property type="entry name" value="PTS_IIA_fruc"/>
</dbReference>
<keyword evidence="3 7" id="KW-0762">Sugar transport</keyword>
<proteinExistence type="predicted"/>
<dbReference type="Gene3D" id="3.40.930.10">
    <property type="entry name" value="Mannitol-specific EII, Chain A"/>
    <property type="match status" value="1"/>
</dbReference>
<evidence type="ECO:0000259" key="6">
    <source>
        <dbReference type="PROSITE" id="PS51094"/>
    </source>
</evidence>
<dbReference type="InterPro" id="IPR002178">
    <property type="entry name" value="PTS_EIIA_type-2_dom"/>
</dbReference>
<accession>A0ABS1TAY8</accession>
<keyword evidence="1" id="KW-0813">Transport</keyword>
<dbReference type="CDD" id="cd00211">
    <property type="entry name" value="PTS_IIA_fru"/>
    <property type="match status" value="1"/>
</dbReference>
<dbReference type="InterPro" id="IPR016152">
    <property type="entry name" value="PTrfase/Anion_transptr"/>
</dbReference>
<dbReference type="Proteomes" id="UP000632377">
    <property type="component" value="Unassembled WGS sequence"/>
</dbReference>
<keyword evidence="8" id="KW-1185">Reference proteome</keyword>
<evidence type="ECO:0000256" key="2">
    <source>
        <dbReference type="ARBA" id="ARBA00022553"/>
    </source>
</evidence>
<dbReference type="PANTHER" id="PTHR47738">
    <property type="entry name" value="PTS SYSTEM FRUCTOSE-LIKE EIIA COMPONENT-RELATED"/>
    <property type="match status" value="1"/>
</dbReference>
<dbReference type="InterPro" id="IPR051541">
    <property type="entry name" value="PTS_SugarTrans_NitroReg"/>
</dbReference>
<dbReference type="RefSeq" id="WP_202748502.1">
    <property type="nucleotide sequence ID" value="NZ_JAESWC010000002.1"/>
</dbReference>
<dbReference type="NCBIfam" id="TIGR00848">
    <property type="entry name" value="fruA"/>
    <property type="match status" value="1"/>
</dbReference>
<dbReference type="PROSITE" id="PS00372">
    <property type="entry name" value="PTS_EIIA_TYPE_2_HIS"/>
    <property type="match status" value="1"/>
</dbReference>
<sequence length="148" mass="16726">MATKDMFSKERVSFNLKASTKDEVLEELIQILINDGKIIDKDEFKKAVLKREEEFSTGIGMGIAIPHGKSSAVKEASIVFGRSSKGIDYQSMDDEPAHLFFLIAVPEQSSDLHLRALSEISRKLMHSDIREKISNADTFEDFIKVFEE</sequence>
<gene>
    <name evidence="7" type="ORF">JK636_09105</name>
</gene>
<dbReference type="PROSITE" id="PS51094">
    <property type="entry name" value="PTS_EIIA_TYPE_2"/>
    <property type="match status" value="1"/>
</dbReference>
<evidence type="ECO:0000256" key="5">
    <source>
        <dbReference type="ARBA" id="ARBA00022683"/>
    </source>
</evidence>
<keyword evidence="4" id="KW-0808">Transferase</keyword>
<keyword evidence="5" id="KW-0598">Phosphotransferase system</keyword>
<feature type="domain" description="PTS EIIA type-2" evidence="6">
    <location>
        <begin position="5"/>
        <end position="148"/>
    </location>
</feature>
<evidence type="ECO:0000313" key="7">
    <source>
        <dbReference type="EMBL" id="MBL4935917.1"/>
    </source>
</evidence>
<reference evidence="7 8" key="1">
    <citation type="submission" date="2021-01" db="EMBL/GenBank/DDBJ databases">
        <title>Genome public.</title>
        <authorList>
            <person name="Liu C."/>
            <person name="Sun Q."/>
        </authorList>
    </citation>
    <scope>NUCLEOTIDE SEQUENCE [LARGE SCALE GENOMIC DNA]</scope>
    <source>
        <strain evidence="7 8">YIM B02515</strain>
    </source>
</reference>
<organism evidence="7 8">
    <name type="scientific">Clostridium rhizosphaerae</name>
    <dbReference type="NCBI Taxonomy" id="2803861"/>
    <lineage>
        <taxon>Bacteria</taxon>
        <taxon>Bacillati</taxon>
        <taxon>Bacillota</taxon>
        <taxon>Clostridia</taxon>
        <taxon>Eubacteriales</taxon>
        <taxon>Clostridiaceae</taxon>
        <taxon>Clostridium</taxon>
    </lineage>
</organism>
<dbReference type="EMBL" id="JAESWC010000002">
    <property type="protein sequence ID" value="MBL4935917.1"/>
    <property type="molecule type" value="Genomic_DNA"/>
</dbReference>
<dbReference type="Pfam" id="PF00359">
    <property type="entry name" value="PTS_EIIA_2"/>
    <property type="match status" value="1"/>
</dbReference>
<evidence type="ECO:0000256" key="3">
    <source>
        <dbReference type="ARBA" id="ARBA00022597"/>
    </source>
</evidence>
<protein>
    <submittedName>
        <fullName evidence="7">PTS sugar transporter subunit IIA</fullName>
    </submittedName>
</protein>
<dbReference type="PANTHER" id="PTHR47738:SF2">
    <property type="entry name" value="PTS SYSTEM FRUCTOSE-LIKE EIIA COMPONENT"/>
    <property type="match status" value="1"/>
</dbReference>
<evidence type="ECO:0000313" key="8">
    <source>
        <dbReference type="Proteomes" id="UP000632377"/>
    </source>
</evidence>
<evidence type="ECO:0000256" key="4">
    <source>
        <dbReference type="ARBA" id="ARBA00022679"/>
    </source>
</evidence>
<comment type="caution">
    <text evidence="7">The sequence shown here is derived from an EMBL/GenBank/DDBJ whole genome shotgun (WGS) entry which is preliminary data.</text>
</comment>
<name>A0ABS1TAY8_9CLOT</name>
<dbReference type="SUPFAM" id="SSF55804">
    <property type="entry name" value="Phoshotransferase/anion transport protein"/>
    <property type="match status" value="1"/>
</dbReference>